<dbReference type="PANTHER" id="PTHR30298">
    <property type="entry name" value="H REPEAT-ASSOCIATED PREDICTED TRANSPOSASE"/>
    <property type="match status" value="1"/>
</dbReference>
<dbReference type="PANTHER" id="PTHR30298:SF0">
    <property type="entry name" value="PROTEIN YBFL-RELATED"/>
    <property type="match status" value="1"/>
</dbReference>
<feature type="domain" description="H repeat-associated protein N-terminal" evidence="2">
    <location>
        <begin position="1"/>
        <end position="81"/>
    </location>
</feature>
<dbReference type="Pfam" id="PF01609">
    <property type="entry name" value="DDE_Tnp_1"/>
    <property type="match status" value="1"/>
</dbReference>
<dbReference type="GO" id="GO:0003677">
    <property type="term" value="F:DNA binding"/>
    <property type="evidence" value="ECO:0007669"/>
    <property type="project" value="InterPro"/>
</dbReference>
<evidence type="ECO:0000259" key="1">
    <source>
        <dbReference type="Pfam" id="PF01609"/>
    </source>
</evidence>
<dbReference type="GO" id="GO:0006313">
    <property type="term" value="P:DNA transposition"/>
    <property type="evidence" value="ECO:0007669"/>
    <property type="project" value="InterPro"/>
</dbReference>
<feature type="domain" description="Transposase IS4-like" evidence="1">
    <location>
        <begin position="90"/>
        <end position="311"/>
    </location>
</feature>
<dbReference type="Pfam" id="PF13808">
    <property type="entry name" value="DDE_Tnp_1_assoc"/>
    <property type="match status" value="1"/>
</dbReference>
<name>A0A345NSQ8_9MICO</name>
<dbReference type="GO" id="GO:0004803">
    <property type="term" value="F:transposase activity"/>
    <property type="evidence" value="ECO:0007669"/>
    <property type="project" value="InterPro"/>
</dbReference>
<dbReference type="NCBIfam" id="NF033564">
    <property type="entry name" value="transpos_ISAs1"/>
    <property type="match status" value="1"/>
</dbReference>
<sequence>MPDPRDPRGIRYRLAGVLAVSVSAVLTGARSFAAIGEWAADLPAEHLAALGLTGAPEESTLRKLFARLDTDALDRVLGAWLWTRTARVGGRRVIAIDGKTVRGARSKDREAPHLVAALDHRSGLVLGQVAVPAKSNEIPAVRDLLTGFDPADLRGSVITLDAMHTLADTAQVILDAGADYLFTVKSNQPKLLARLKALPWKDVPARTATTTGHGRRATRTIKVTDAPAWTGFAGAAQVAQLRRTVTRNGKKSVEVVYLITSATHAQAPPAVLAAWVRQHWSIENRLHWVRDVTFAEDLSQVRTGNSPHVMASLRGTVIGLLRLAGWDNIAAGLRHHAHDPERAITHLLTC</sequence>
<dbReference type="AlphaFoldDB" id="A0A345NSQ8"/>
<dbReference type="InterPro" id="IPR051698">
    <property type="entry name" value="Transposase_11-like"/>
</dbReference>
<dbReference type="InterPro" id="IPR012337">
    <property type="entry name" value="RNaseH-like_sf"/>
</dbReference>
<reference evidence="3 4" key="1">
    <citation type="submission" date="2018-07" db="EMBL/GenBank/DDBJ databases">
        <title>Complete genome sequencing of Ornithinimicrobium sp. AMA3305.</title>
        <authorList>
            <person name="Bae J.-W."/>
        </authorList>
    </citation>
    <scope>NUCLEOTIDE SEQUENCE [LARGE SCALE GENOMIC DNA]</scope>
    <source>
        <strain evidence="3 4">AMA3305</strain>
    </source>
</reference>
<dbReference type="InterPro" id="IPR047647">
    <property type="entry name" value="ISAs1_transpos"/>
</dbReference>
<dbReference type="InterPro" id="IPR002559">
    <property type="entry name" value="Transposase_11"/>
</dbReference>
<dbReference type="Proteomes" id="UP000253790">
    <property type="component" value="Chromosome"/>
</dbReference>
<protein>
    <submittedName>
        <fullName evidence="3">ISAs1 family transposase</fullName>
    </submittedName>
</protein>
<evidence type="ECO:0000259" key="2">
    <source>
        <dbReference type="Pfam" id="PF13808"/>
    </source>
</evidence>
<evidence type="ECO:0000313" key="4">
    <source>
        <dbReference type="Proteomes" id="UP000253790"/>
    </source>
</evidence>
<dbReference type="KEGG" id="orn:DV701_11320"/>
<proteinExistence type="predicted"/>
<dbReference type="SUPFAM" id="SSF53098">
    <property type="entry name" value="Ribonuclease H-like"/>
    <property type="match status" value="1"/>
</dbReference>
<evidence type="ECO:0000313" key="3">
    <source>
        <dbReference type="EMBL" id="AXH98066.1"/>
    </source>
</evidence>
<dbReference type="EMBL" id="CP031229">
    <property type="protein sequence ID" value="AXH98066.1"/>
    <property type="molecule type" value="Genomic_DNA"/>
</dbReference>
<dbReference type="InterPro" id="IPR032806">
    <property type="entry name" value="YbfD_N"/>
</dbReference>
<accession>A0A345NSQ8</accession>
<gene>
    <name evidence="3" type="ORF">DV701_11320</name>
</gene>
<dbReference type="OrthoDB" id="3867913at2"/>
<keyword evidence="4" id="KW-1185">Reference proteome</keyword>
<organism evidence="3 4">
    <name type="scientific">Ornithinimicrobium avium</name>
    <dbReference type="NCBI Taxonomy" id="2283195"/>
    <lineage>
        <taxon>Bacteria</taxon>
        <taxon>Bacillati</taxon>
        <taxon>Actinomycetota</taxon>
        <taxon>Actinomycetes</taxon>
        <taxon>Micrococcales</taxon>
        <taxon>Ornithinimicrobiaceae</taxon>
        <taxon>Ornithinimicrobium</taxon>
    </lineage>
</organism>